<protein>
    <submittedName>
        <fullName evidence="1">Uncharacterized protein</fullName>
    </submittedName>
</protein>
<comment type="caution">
    <text evidence="1">The sequence shown here is derived from an EMBL/GenBank/DDBJ whole genome shotgun (WGS) entry which is preliminary data.</text>
</comment>
<dbReference type="AlphaFoldDB" id="A0A836BPF5"/>
<dbReference type="EMBL" id="JAEHOE010000153">
    <property type="protein sequence ID" value="KAG2484286.1"/>
    <property type="molecule type" value="Genomic_DNA"/>
</dbReference>
<keyword evidence="2" id="KW-1185">Reference proteome</keyword>
<dbReference type="Proteomes" id="UP000612055">
    <property type="component" value="Unassembled WGS sequence"/>
</dbReference>
<sequence>MRNTNDRQQILPPEGGAMGGHGRWVAALGRAPLARLTLVGLGLDVVDLMGLVRHCPGLRELDIRQYSVSLAALPCLAALPHLRRLRAMVPSDPAAIFPHCQEAATAALLLLLLPAPALEAVELGTPWEEPQFDGVFERVGAELEARGGGRRLERSVGRPND</sequence>
<proteinExistence type="predicted"/>
<organism evidence="1 2">
    <name type="scientific">Edaphochlamys debaryana</name>
    <dbReference type="NCBI Taxonomy" id="47281"/>
    <lineage>
        <taxon>Eukaryota</taxon>
        <taxon>Viridiplantae</taxon>
        <taxon>Chlorophyta</taxon>
        <taxon>core chlorophytes</taxon>
        <taxon>Chlorophyceae</taxon>
        <taxon>CS clade</taxon>
        <taxon>Chlamydomonadales</taxon>
        <taxon>Chlamydomonadales incertae sedis</taxon>
        <taxon>Edaphochlamys</taxon>
    </lineage>
</organism>
<gene>
    <name evidence="1" type="ORF">HYH03_016930</name>
</gene>
<name>A0A836BPF5_9CHLO</name>
<dbReference type="SUPFAM" id="SSF52047">
    <property type="entry name" value="RNI-like"/>
    <property type="match status" value="1"/>
</dbReference>
<reference evidence="1" key="1">
    <citation type="journal article" date="2020" name="bioRxiv">
        <title>Comparative genomics of Chlamydomonas.</title>
        <authorList>
            <person name="Craig R.J."/>
            <person name="Hasan A.R."/>
            <person name="Ness R.W."/>
            <person name="Keightley P.D."/>
        </authorList>
    </citation>
    <scope>NUCLEOTIDE SEQUENCE</scope>
    <source>
        <strain evidence="1">CCAP 11/70</strain>
    </source>
</reference>
<accession>A0A836BPF5</accession>
<evidence type="ECO:0000313" key="2">
    <source>
        <dbReference type="Proteomes" id="UP000612055"/>
    </source>
</evidence>
<evidence type="ECO:0000313" key="1">
    <source>
        <dbReference type="EMBL" id="KAG2484286.1"/>
    </source>
</evidence>